<name>A0A4V6DGD9_9PEZI</name>
<sequence length="123" mass="13565">MPVSRLRLRLRLRLRPHPGTPAAIGLLLPPAMAKVHTNWADPGVLHNRQPEINRCAASPENDPIMITDAAWPAADSPASGRTWCKARGCGVIERLDNKGRRYLLQSGKSSDDPHSTERVHPIL</sequence>
<reference evidence="2 3" key="1">
    <citation type="journal article" date="2019" name="PLoS ONE">
        <title>Comparative genome analysis indicates high evolutionary potential of pathogenicity genes in Colletotrichum tanaceti.</title>
        <authorList>
            <person name="Lelwala R.V."/>
            <person name="Korhonen P.K."/>
            <person name="Young N.D."/>
            <person name="Scott J.B."/>
            <person name="Ades P.A."/>
            <person name="Gasser R.B."/>
            <person name="Taylor P.W.J."/>
        </authorList>
    </citation>
    <scope>NUCLEOTIDE SEQUENCE [LARGE SCALE GENOMIC DNA]</scope>
    <source>
        <strain evidence="2">BRIP57314</strain>
    </source>
</reference>
<dbReference type="Proteomes" id="UP000310108">
    <property type="component" value="Unassembled WGS sequence"/>
</dbReference>
<feature type="compositionally biased region" description="Basic and acidic residues" evidence="1">
    <location>
        <begin position="109"/>
        <end position="123"/>
    </location>
</feature>
<proteinExistence type="predicted"/>
<keyword evidence="3" id="KW-1185">Reference proteome</keyword>
<dbReference type="EMBL" id="PJEX01000235">
    <property type="protein sequence ID" value="TKW52496.1"/>
    <property type="molecule type" value="Genomic_DNA"/>
</dbReference>
<protein>
    <submittedName>
        <fullName evidence="2">Uncharacterized protein</fullName>
    </submittedName>
</protein>
<comment type="caution">
    <text evidence="2">The sequence shown here is derived from an EMBL/GenBank/DDBJ whole genome shotgun (WGS) entry which is preliminary data.</text>
</comment>
<evidence type="ECO:0000256" key="1">
    <source>
        <dbReference type="SAM" id="MobiDB-lite"/>
    </source>
</evidence>
<feature type="region of interest" description="Disordered" evidence="1">
    <location>
        <begin position="103"/>
        <end position="123"/>
    </location>
</feature>
<organism evidence="2 3">
    <name type="scientific">Colletotrichum tanaceti</name>
    <dbReference type="NCBI Taxonomy" id="1306861"/>
    <lineage>
        <taxon>Eukaryota</taxon>
        <taxon>Fungi</taxon>
        <taxon>Dikarya</taxon>
        <taxon>Ascomycota</taxon>
        <taxon>Pezizomycotina</taxon>
        <taxon>Sordariomycetes</taxon>
        <taxon>Hypocreomycetidae</taxon>
        <taxon>Glomerellales</taxon>
        <taxon>Glomerellaceae</taxon>
        <taxon>Colletotrichum</taxon>
        <taxon>Colletotrichum destructivum species complex</taxon>
    </lineage>
</organism>
<accession>A0A4V6DGD9</accession>
<evidence type="ECO:0000313" key="3">
    <source>
        <dbReference type="Proteomes" id="UP000310108"/>
    </source>
</evidence>
<gene>
    <name evidence="2" type="ORF">CTA1_1843</name>
</gene>
<evidence type="ECO:0000313" key="2">
    <source>
        <dbReference type="EMBL" id="TKW52496.1"/>
    </source>
</evidence>
<dbReference type="AlphaFoldDB" id="A0A4V6DGD9"/>